<keyword evidence="3" id="KW-1185">Reference proteome</keyword>
<accession>A0AAN8XLR1</accession>
<feature type="region of interest" description="Disordered" evidence="1">
    <location>
        <begin position="249"/>
        <end position="283"/>
    </location>
</feature>
<dbReference type="Proteomes" id="UP001381693">
    <property type="component" value="Unassembled WGS sequence"/>
</dbReference>
<dbReference type="EMBL" id="JAXCGZ010000512">
    <property type="protein sequence ID" value="KAK7085877.1"/>
    <property type="molecule type" value="Genomic_DNA"/>
</dbReference>
<protein>
    <submittedName>
        <fullName evidence="2">Uncharacterized protein</fullName>
    </submittedName>
</protein>
<evidence type="ECO:0000313" key="2">
    <source>
        <dbReference type="EMBL" id="KAK7085877.1"/>
    </source>
</evidence>
<proteinExistence type="predicted"/>
<feature type="compositionally biased region" description="Basic and acidic residues" evidence="1">
    <location>
        <begin position="137"/>
        <end position="181"/>
    </location>
</feature>
<evidence type="ECO:0000256" key="1">
    <source>
        <dbReference type="SAM" id="MobiDB-lite"/>
    </source>
</evidence>
<feature type="compositionally biased region" description="Basic and acidic residues" evidence="1">
    <location>
        <begin position="252"/>
        <end position="281"/>
    </location>
</feature>
<dbReference type="AlphaFoldDB" id="A0AAN8XLR1"/>
<reference evidence="2 3" key="1">
    <citation type="submission" date="2023-11" db="EMBL/GenBank/DDBJ databases">
        <title>Halocaridina rubra genome assembly.</title>
        <authorList>
            <person name="Smith C."/>
        </authorList>
    </citation>
    <scope>NUCLEOTIDE SEQUENCE [LARGE SCALE GENOMIC DNA]</scope>
    <source>
        <strain evidence="2">EP-1</strain>
        <tissue evidence="2">Whole</tissue>
    </source>
</reference>
<sequence length="416" mass="47172">MSLEPGNIPGCWKRANMMPALKKRKDTNNFQVKTRFNDLQSLKSNINTTDKTQVCSFGVSEQLVSESTWLQRRYAHQPDKKEYEFGFKRGNGYHTIERYEKGGPHHNFKTKVRWHDSKGGHGEHYWDYNHAPKYHDDHHDDDHHDDHGGDGHGYSDDHHGDDHGYGHDHHDGYGHHDDHGGYHSQPVPEFLPAASQNSAEISAASVLSPAPTLPFPQQIEKREGLARSSKVYESSDAYRPKNKTINKLKNKVGVDKDSGLDNKKKKDNNKQFHSYSEKQTFEYKSSSIPDDRVMERVESPSAFPAILGFDPYLPPKMASERYYPGTFLPEQKGSASHQLTDSMFPAGFGDGQLTRGSSAKDNEAAESNVDARVSTLPALTTLSFDLDTGRIYDEATEMWYTLVPFIKEEEEEEQGE</sequence>
<feature type="region of interest" description="Disordered" evidence="1">
    <location>
        <begin position="137"/>
        <end position="189"/>
    </location>
</feature>
<comment type="caution">
    <text evidence="2">The sequence shown here is derived from an EMBL/GenBank/DDBJ whole genome shotgun (WGS) entry which is preliminary data.</text>
</comment>
<name>A0AAN8XLR1_HALRR</name>
<evidence type="ECO:0000313" key="3">
    <source>
        <dbReference type="Proteomes" id="UP001381693"/>
    </source>
</evidence>
<gene>
    <name evidence="2" type="ORF">SK128_016562</name>
</gene>
<organism evidence="2 3">
    <name type="scientific">Halocaridina rubra</name>
    <name type="common">Hawaiian red shrimp</name>
    <dbReference type="NCBI Taxonomy" id="373956"/>
    <lineage>
        <taxon>Eukaryota</taxon>
        <taxon>Metazoa</taxon>
        <taxon>Ecdysozoa</taxon>
        <taxon>Arthropoda</taxon>
        <taxon>Crustacea</taxon>
        <taxon>Multicrustacea</taxon>
        <taxon>Malacostraca</taxon>
        <taxon>Eumalacostraca</taxon>
        <taxon>Eucarida</taxon>
        <taxon>Decapoda</taxon>
        <taxon>Pleocyemata</taxon>
        <taxon>Caridea</taxon>
        <taxon>Atyoidea</taxon>
        <taxon>Atyidae</taxon>
        <taxon>Halocaridina</taxon>
    </lineage>
</organism>